<comment type="caution">
    <text evidence="2">The sequence shown here is derived from an EMBL/GenBank/DDBJ whole genome shotgun (WGS) entry which is preliminary data.</text>
</comment>
<dbReference type="Proteomes" id="UP000275267">
    <property type="component" value="Unassembled WGS sequence"/>
</dbReference>
<dbReference type="InterPro" id="IPR002156">
    <property type="entry name" value="RNaseH_domain"/>
</dbReference>
<name>A0A3L6SUT2_PANMI</name>
<dbReference type="InterPro" id="IPR036397">
    <property type="entry name" value="RNaseH_sf"/>
</dbReference>
<dbReference type="PANTHER" id="PTHR47074">
    <property type="entry name" value="BNAC02G40300D PROTEIN"/>
    <property type="match status" value="1"/>
</dbReference>
<dbReference type="OrthoDB" id="690769at2759"/>
<dbReference type="GO" id="GO:0003676">
    <property type="term" value="F:nucleic acid binding"/>
    <property type="evidence" value="ECO:0007669"/>
    <property type="project" value="InterPro"/>
</dbReference>
<evidence type="ECO:0000313" key="3">
    <source>
        <dbReference type="Proteomes" id="UP000275267"/>
    </source>
</evidence>
<dbReference type="SUPFAM" id="SSF53098">
    <property type="entry name" value="Ribonuclease H-like"/>
    <property type="match status" value="1"/>
</dbReference>
<dbReference type="EMBL" id="PQIB02000003">
    <property type="protein sequence ID" value="RLN28240.1"/>
    <property type="molecule type" value="Genomic_DNA"/>
</dbReference>
<sequence>MGARVLLLLWRTWQVRNNLTHDSEKLSFGGSVMFLKKYWIELCSIRQQQEFCPKGKSVVADSLVLTRKGKCKEVSPGWSAPEPGTIKVNVDGAFDQGSGEGGIGAMARDESGRVVFTAWKYMDRIADAEEAEAWACKEGLLLAADGAIARRP</sequence>
<organism evidence="2 3">
    <name type="scientific">Panicum miliaceum</name>
    <name type="common">Proso millet</name>
    <name type="synonym">Broomcorn millet</name>
    <dbReference type="NCBI Taxonomy" id="4540"/>
    <lineage>
        <taxon>Eukaryota</taxon>
        <taxon>Viridiplantae</taxon>
        <taxon>Streptophyta</taxon>
        <taxon>Embryophyta</taxon>
        <taxon>Tracheophyta</taxon>
        <taxon>Spermatophyta</taxon>
        <taxon>Magnoliopsida</taxon>
        <taxon>Liliopsida</taxon>
        <taxon>Poales</taxon>
        <taxon>Poaceae</taxon>
        <taxon>PACMAD clade</taxon>
        <taxon>Panicoideae</taxon>
        <taxon>Panicodae</taxon>
        <taxon>Paniceae</taxon>
        <taxon>Panicinae</taxon>
        <taxon>Panicum</taxon>
        <taxon>Panicum sect. Panicum</taxon>
    </lineage>
</organism>
<dbReference type="AlphaFoldDB" id="A0A3L6SUT2"/>
<keyword evidence="3" id="KW-1185">Reference proteome</keyword>
<dbReference type="InterPro" id="IPR052929">
    <property type="entry name" value="RNase_H-like_EbsB-rel"/>
</dbReference>
<evidence type="ECO:0000259" key="1">
    <source>
        <dbReference type="Pfam" id="PF13456"/>
    </source>
</evidence>
<feature type="domain" description="RNase H type-1" evidence="1">
    <location>
        <begin position="89"/>
        <end position="146"/>
    </location>
</feature>
<dbReference type="Pfam" id="PF13456">
    <property type="entry name" value="RVT_3"/>
    <property type="match status" value="1"/>
</dbReference>
<dbReference type="InterPro" id="IPR012337">
    <property type="entry name" value="RNaseH-like_sf"/>
</dbReference>
<gene>
    <name evidence="2" type="ORF">C2845_PM05G26920</name>
</gene>
<evidence type="ECO:0000313" key="2">
    <source>
        <dbReference type="EMBL" id="RLN28240.1"/>
    </source>
</evidence>
<protein>
    <recommendedName>
        <fullName evidence="1">RNase H type-1 domain-containing protein</fullName>
    </recommendedName>
</protein>
<accession>A0A3L6SUT2</accession>
<reference evidence="3" key="1">
    <citation type="journal article" date="2019" name="Nat. Commun.">
        <title>The genome of broomcorn millet.</title>
        <authorList>
            <person name="Zou C."/>
            <person name="Miki D."/>
            <person name="Li D."/>
            <person name="Tang Q."/>
            <person name="Xiao L."/>
            <person name="Rajput S."/>
            <person name="Deng P."/>
            <person name="Jia W."/>
            <person name="Huang R."/>
            <person name="Zhang M."/>
            <person name="Sun Y."/>
            <person name="Hu J."/>
            <person name="Fu X."/>
            <person name="Schnable P.S."/>
            <person name="Li F."/>
            <person name="Zhang H."/>
            <person name="Feng B."/>
            <person name="Zhu X."/>
            <person name="Liu R."/>
            <person name="Schnable J.C."/>
            <person name="Zhu J.-K."/>
            <person name="Zhang H."/>
        </authorList>
    </citation>
    <scope>NUCLEOTIDE SEQUENCE [LARGE SCALE GENOMIC DNA]</scope>
</reference>
<proteinExistence type="predicted"/>
<dbReference type="GO" id="GO:0004523">
    <property type="term" value="F:RNA-DNA hybrid ribonuclease activity"/>
    <property type="evidence" value="ECO:0007669"/>
    <property type="project" value="InterPro"/>
</dbReference>
<dbReference type="PANTHER" id="PTHR47074:SF73">
    <property type="entry name" value="OS04G0448401 PROTEIN"/>
    <property type="match status" value="1"/>
</dbReference>
<dbReference type="Gene3D" id="3.30.420.10">
    <property type="entry name" value="Ribonuclease H-like superfamily/Ribonuclease H"/>
    <property type="match status" value="1"/>
</dbReference>